<dbReference type="PATRIC" id="fig|1117379.3.peg.2674"/>
<evidence type="ECO:0000259" key="1">
    <source>
        <dbReference type="PROSITE" id="PS51186"/>
    </source>
</evidence>
<dbReference type="EMBL" id="AJLS01000074">
    <property type="protein sequence ID" value="EKN67622.1"/>
    <property type="molecule type" value="Genomic_DNA"/>
</dbReference>
<dbReference type="InterPro" id="IPR000182">
    <property type="entry name" value="GNAT_dom"/>
</dbReference>
<dbReference type="Pfam" id="PF00583">
    <property type="entry name" value="Acetyltransf_1"/>
    <property type="match status" value="1"/>
</dbReference>
<name>K6D551_9BACI</name>
<proteinExistence type="predicted"/>
<dbReference type="Proteomes" id="UP000006316">
    <property type="component" value="Unassembled WGS sequence"/>
</dbReference>
<protein>
    <recommendedName>
        <fullName evidence="1">N-acetyltransferase domain-containing protein</fullName>
    </recommendedName>
</protein>
<feature type="domain" description="N-acetyltransferase" evidence="1">
    <location>
        <begin position="114"/>
        <end position="250"/>
    </location>
</feature>
<gene>
    <name evidence="2" type="ORF">BABA_12870</name>
</gene>
<accession>K6D551</accession>
<dbReference type="SUPFAM" id="SSF55729">
    <property type="entry name" value="Acyl-CoA N-acyltransferases (Nat)"/>
    <property type="match status" value="1"/>
</dbReference>
<dbReference type="RefSeq" id="WP_007085582.1">
    <property type="nucleotide sequence ID" value="NZ_AJLS01000074.1"/>
</dbReference>
<dbReference type="STRING" id="1117379.BABA_12870"/>
<dbReference type="PROSITE" id="PS51186">
    <property type="entry name" value="GNAT"/>
    <property type="match status" value="1"/>
</dbReference>
<dbReference type="GO" id="GO:0016747">
    <property type="term" value="F:acyltransferase activity, transferring groups other than amino-acyl groups"/>
    <property type="evidence" value="ECO:0007669"/>
    <property type="project" value="InterPro"/>
</dbReference>
<evidence type="ECO:0000313" key="3">
    <source>
        <dbReference type="Proteomes" id="UP000006316"/>
    </source>
</evidence>
<organism evidence="2 3">
    <name type="scientific">Neobacillus bataviensis LMG 21833</name>
    <dbReference type="NCBI Taxonomy" id="1117379"/>
    <lineage>
        <taxon>Bacteria</taxon>
        <taxon>Bacillati</taxon>
        <taxon>Bacillota</taxon>
        <taxon>Bacilli</taxon>
        <taxon>Bacillales</taxon>
        <taxon>Bacillaceae</taxon>
        <taxon>Neobacillus</taxon>
    </lineage>
</organism>
<dbReference type="eggNOG" id="COG0456">
    <property type="taxonomic scope" value="Bacteria"/>
</dbReference>
<dbReference type="Gene3D" id="3.40.630.30">
    <property type="match status" value="1"/>
</dbReference>
<evidence type="ECO:0000313" key="2">
    <source>
        <dbReference type="EMBL" id="EKN67622.1"/>
    </source>
</evidence>
<dbReference type="InterPro" id="IPR040549">
    <property type="entry name" value="DUF5613"/>
</dbReference>
<comment type="caution">
    <text evidence="2">The sequence shown here is derived from an EMBL/GenBank/DDBJ whole genome shotgun (WGS) entry which is preliminary data.</text>
</comment>
<sequence>MITFENINTLGHLVIENHQYKHIHYPEMLLRYDSNFIEFKNTPSLAEFKNAENYLRNYHLKNGQKHVKFYFPANEKPAVEILDYMKKTGYAIGFLELYTIQPRQFPSVVDNPDIEIDVVTDKTLETFLELQYQQDLEFGSEFANQKIELHKRNFEEQNILQLIAFYKGNPAGSVDVIVSKETAEIDSLGVDENFQKKGIGSRLQKFVMEKFHDKTIILVADGEDTPREMYRRQNYQNHGFKYHAHKVYEN</sequence>
<dbReference type="CDD" id="cd04301">
    <property type="entry name" value="NAT_SF"/>
    <property type="match status" value="1"/>
</dbReference>
<keyword evidence="3" id="KW-1185">Reference proteome</keyword>
<dbReference type="Pfam" id="PF18467">
    <property type="entry name" value="DUF5613"/>
    <property type="match status" value="1"/>
</dbReference>
<reference evidence="2 3" key="1">
    <citation type="journal article" date="2012" name="Front. Microbiol.">
        <title>Redundancy and modularity in membrane-associated dissimilatory nitrate reduction in Bacillus.</title>
        <authorList>
            <person name="Heylen K."/>
            <person name="Keltjens J."/>
        </authorList>
    </citation>
    <scope>NUCLEOTIDE SEQUENCE [LARGE SCALE GENOMIC DNA]</scope>
    <source>
        <strain evidence="3">LMG 21833T</strain>
    </source>
</reference>
<dbReference type="InterPro" id="IPR016181">
    <property type="entry name" value="Acyl_CoA_acyltransferase"/>
</dbReference>
<dbReference type="AlphaFoldDB" id="K6D551"/>